<protein>
    <submittedName>
        <fullName evidence="3">Candidate secreted effector</fullName>
    </submittedName>
</protein>
<evidence type="ECO:0000313" key="3">
    <source>
        <dbReference type="WBParaSite" id="Minc3s01686g25595"/>
    </source>
</evidence>
<sequence>MSPTTIKLFKLFLFFVLIIKIVNCGICFGKQQVNGGNNYGVNNVEDNDNGFQGFEVDEVFDFQDNLGIRSSTTSECFTSDNDKNASDDDCCFYSDY</sequence>
<organism evidence="2 3">
    <name type="scientific">Meloidogyne incognita</name>
    <name type="common">Southern root-knot nematode worm</name>
    <name type="synonym">Oxyuris incognita</name>
    <dbReference type="NCBI Taxonomy" id="6306"/>
    <lineage>
        <taxon>Eukaryota</taxon>
        <taxon>Metazoa</taxon>
        <taxon>Ecdysozoa</taxon>
        <taxon>Nematoda</taxon>
        <taxon>Chromadorea</taxon>
        <taxon>Rhabditida</taxon>
        <taxon>Tylenchina</taxon>
        <taxon>Tylenchomorpha</taxon>
        <taxon>Tylenchoidea</taxon>
        <taxon>Meloidogynidae</taxon>
        <taxon>Meloidogyninae</taxon>
        <taxon>Meloidogyne</taxon>
        <taxon>Meloidogyne incognita group</taxon>
    </lineage>
</organism>
<accession>A0A914MG15</accession>
<keyword evidence="1" id="KW-0732">Signal</keyword>
<feature type="chain" id="PRO_5037340554" evidence="1">
    <location>
        <begin position="25"/>
        <end position="96"/>
    </location>
</feature>
<feature type="signal peptide" evidence="1">
    <location>
        <begin position="1"/>
        <end position="24"/>
    </location>
</feature>
<evidence type="ECO:0000313" key="2">
    <source>
        <dbReference type="Proteomes" id="UP000887563"/>
    </source>
</evidence>
<name>A0A914MG15_MELIC</name>
<keyword evidence="2" id="KW-1185">Reference proteome</keyword>
<proteinExistence type="predicted"/>
<dbReference type="Proteomes" id="UP000887563">
    <property type="component" value="Unplaced"/>
</dbReference>
<reference evidence="3" key="1">
    <citation type="submission" date="2022-11" db="UniProtKB">
        <authorList>
            <consortium name="WormBaseParasite"/>
        </authorList>
    </citation>
    <scope>IDENTIFICATION</scope>
</reference>
<dbReference type="WBParaSite" id="Minc3s01686g25595">
    <property type="protein sequence ID" value="Minc3s01686g25595"/>
    <property type="gene ID" value="Minc3s01686g25595"/>
</dbReference>
<dbReference type="AlphaFoldDB" id="A0A914MG15"/>
<evidence type="ECO:0000256" key="1">
    <source>
        <dbReference type="SAM" id="SignalP"/>
    </source>
</evidence>